<dbReference type="Pfam" id="PF04755">
    <property type="entry name" value="PAP_fibrillin"/>
    <property type="match status" value="1"/>
</dbReference>
<dbReference type="EMBL" id="CP018092">
    <property type="protein sequence ID" value="ATS17906.1"/>
    <property type="molecule type" value="Genomic_DNA"/>
</dbReference>
<dbReference type="RefSeq" id="WP_099798252.1">
    <property type="nucleotide sequence ID" value="NZ_CP018092.1"/>
</dbReference>
<organism evidence="2 3">
    <name type="scientific">Parathermosynechococcus lividus PCC 6715</name>
    <dbReference type="NCBI Taxonomy" id="1917166"/>
    <lineage>
        <taxon>Bacteria</taxon>
        <taxon>Bacillati</taxon>
        <taxon>Cyanobacteriota</taxon>
        <taxon>Cyanophyceae</taxon>
        <taxon>Acaryochloridales</taxon>
        <taxon>Thermosynechococcaceae</taxon>
        <taxon>Parathermosynechococcus</taxon>
    </lineage>
</organism>
<sequence>MSKAELLGAIAGLNRGILASPGDRKRVAALTTDVEALNPTPDPLAATDKLAGDWRLIYTSSQALLALDRSPIVKLGHIYQCIRPQQQRIYNIAEIYGVPLLEGVISVLARFEPLTQQRLQVYFERSIVGFRQWLNYYSPSQFIPQLQSRRPLLALDVPLNDNEQQGWLDITYLDDDLRIARGNEGSLFILSRV</sequence>
<dbReference type="Proteomes" id="UP000231057">
    <property type="component" value="Chromosome"/>
</dbReference>
<dbReference type="InterPro" id="IPR006843">
    <property type="entry name" value="PAP/fibrillin_dom"/>
</dbReference>
<evidence type="ECO:0000313" key="3">
    <source>
        <dbReference type="Proteomes" id="UP000231057"/>
    </source>
</evidence>
<reference evidence="3" key="2">
    <citation type="journal article" date="2022" name="Front. Microbiol.">
        <title>Comparative Genomic Analysis Revealed Distinct Molecular Components and Organization of CO2-Concentrating Mechanism in Thermophilic Cyanobacteria.</title>
        <authorList>
            <person name="Tang J."/>
            <person name="Zhou H."/>
            <person name="Yao D."/>
            <person name="Riaz S."/>
            <person name="You D."/>
            <person name="Klepacz-Smolka A."/>
            <person name="Daroch M."/>
        </authorList>
    </citation>
    <scope>NUCLEOTIDE SEQUENCE [LARGE SCALE GENOMIC DNA]</scope>
    <source>
        <strain evidence="3">PCC 6715</strain>
    </source>
</reference>
<keyword evidence="3" id="KW-1185">Reference proteome</keyword>
<evidence type="ECO:0000259" key="1">
    <source>
        <dbReference type="Pfam" id="PF04755"/>
    </source>
</evidence>
<accession>A0A2D2Q067</accession>
<reference evidence="2 3" key="1">
    <citation type="submission" date="2016-11" db="EMBL/GenBank/DDBJ databases">
        <title>Complete genome sequence of thermophilic cyanobacteria strain Synechococcus sp. PCC6715.</title>
        <authorList>
            <person name="Tang J."/>
            <person name="Daroch M."/>
            <person name="Liang Y."/>
            <person name="Jiang D."/>
            <person name="Shah M."/>
        </authorList>
    </citation>
    <scope>NUCLEOTIDE SEQUENCE [LARGE SCALE GENOMIC DNA]</scope>
    <source>
        <strain evidence="2 3">PCC 6715</strain>
    </source>
</reference>
<protein>
    <submittedName>
        <fullName evidence="2">Fibrillin</fullName>
    </submittedName>
</protein>
<dbReference type="InterPro" id="IPR039633">
    <property type="entry name" value="PAP"/>
</dbReference>
<evidence type="ECO:0000313" key="2">
    <source>
        <dbReference type="EMBL" id="ATS17906.1"/>
    </source>
</evidence>
<gene>
    <name evidence="2" type="ORF">BRW62_03130</name>
</gene>
<feature type="domain" description="Plastid lipid-associated protein/fibrillin conserved" evidence="1">
    <location>
        <begin position="3"/>
        <end position="191"/>
    </location>
</feature>
<dbReference type="AlphaFoldDB" id="A0A2D2Q067"/>
<proteinExistence type="predicted"/>
<dbReference type="OrthoDB" id="573488at2"/>
<name>A0A2D2Q067_PARLV</name>
<dbReference type="KEGG" id="slw:BRW62_03130"/>
<dbReference type="PANTHER" id="PTHR31906">
    <property type="entry name" value="PLASTID-LIPID-ASSOCIATED PROTEIN 4, CHLOROPLASTIC-RELATED"/>
    <property type="match status" value="1"/>
</dbReference>